<accession>F6F1A5</accession>
<reference evidence="1 2" key="1">
    <citation type="submission" date="2011-05" db="EMBL/GenBank/DDBJ databases">
        <title>Complete sequence of chromosome 2 of Sphingobium chlorophenolicum L-1.</title>
        <authorList>
            <consortium name="US DOE Joint Genome Institute"/>
            <person name="Lucas S."/>
            <person name="Han J."/>
            <person name="Lapidus A."/>
            <person name="Cheng J.-F."/>
            <person name="Goodwin L."/>
            <person name="Pitluck S."/>
            <person name="Peters L."/>
            <person name="Daligault H."/>
            <person name="Han C."/>
            <person name="Tapia R."/>
            <person name="Land M."/>
            <person name="Hauser L."/>
            <person name="Kyrpides N."/>
            <person name="Ivanova N."/>
            <person name="Pagani I."/>
            <person name="Turner P."/>
            <person name="Copley S."/>
            <person name="Woyke T."/>
        </authorList>
    </citation>
    <scope>NUCLEOTIDE SEQUENCE [LARGE SCALE GENOMIC DNA]</scope>
    <source>
        <strain evidence="1 2">L-1</strain>
    </source>
</reference>
<keyword evidence="2" id="KW-1185">Reference proteome</keyword>
<dbReference type="KEGG" id="sch:Sphch_3738"/>
<sequence>MAMFTRLMDWFCALFACTAENDLRINSLIAHVNSDAKDR</sequence>
<dbReference type="Proteomes" id="UP000007150">
    <property type="component" value="Chromosome 2"/>
</dbReference>
<dbReference type="EMBL" id="CP002799">
    <property type="protein sequence ID" value="AEG51321.1"/>
    <property type="molecule type" value="Genomic_DNA"/>
</dbReference>
<organism evidence="1 2">
    <name type="scientific">Sphingobium chlorophenolicum L-1</name>
    <dbReference type="NCBI Taxonomy" id="690566"/>
    <lineage>
        <taxon>Bacteria</taxon>
        <taxon>Pseudomonadati</taxon>
        <taxon>Pseudomonadota</taxon>
        <taxon>Alphaproteobacteria</taxon>
        <taxon>Sphingomonadales</taxon>
        <taxon>Sphingomonadaceae</taxon>
        <taxon>Sphingobium</taxon>
    </lineage>
</organism>
<gene>
    <name evidence="1" type="ORF">Sphch_3738</name>
</gene>
<dbReference type="AlphaFoldDB" id="F6F1A5"/>
<evidence type="ECO:0000313" key="1">
    <source>
        <dbReference type="EMBL" id="AEG51321.1"/>
    </source>
</evidence>
<name>F6F1A5_SPHCR</name>
<protein>
    <submittedName>
        <fullName evidence="1">Uncharacterized protein</fullName>
    </submittedName>
</protein>
<dbReference type="HOGENOM" id="CLU_3317156_0_0_5"/>
<evidence type="ECO:0000313" key="2">
    <source>
        <dbReference type="Proteomes" id="UP000007150"/>
    </source>
</evidence>
<proteinExistence type="predicted"/>